<dbReference type="GO" id="GO:0061630">
    <property type="term" value="F:ubiquitin protein ligase activity"/>
    <property type="evidence" value="ECO:0007669"/>
    <property type="project" value="UniProtKB-UniRule"/>
</dbReference>
<evidence type="ECO:0000256" key="3">
    <source>
        <dbReference type="ARBA" id="ARBA00022723"/>
    </source>
</evidence>
<feature type="domain" description="MGRN1/RNF157-like N-terminal" evidence="8">
    <location>
        <begin position="6"/>
        <end position="57"/>
    </location>
</feature>
<dbReference type="PANTHER" id="PTHR22996:SF0">
    <property type="entry name" value="RE60872P-RELATED"/>
    <property type="match status" value="1"/>
</dbReference>
<dbReference type="OrthoDB" id="10014838at2759"/>
<evidence type="ECO:0000256" key="7">
    <source>
        <dbReference type="RuleBase" id="RU369081"/>
    </source>
</evidence>
<evidence type="ECO:0000256" key="6">
    <source>
        <dbReference type="ARBA" id="ARBA00022833"/>
    </source>
</evidence>
<comment type="catalytic activity">
    <reaction evidence="1 7">
        <text>S-ubiquitinyl-[E2 ubiquitin-conjugating enzyme]-L-cysteine + [acceptor protein]-L-lysine = [E2 ubiquitin-conjugating enzyme]-L-cysteine + N(6)-ubiquitinyl-[acceptor protein]-L-lysine.</text>
        <dbReference type="EC" id="2.3.2.27"/>
    </reaction>
</comment>
<dbReference type="Proteomes" id="UP000288216">
    <property type="component" value="Unassembled WGS sequence"/>
</dbReference>
<evidence type="ECO:0000313" key="10">
    <source>
        <dbReference type="Proteomes" id="UP000288216"/>
    </source>
</evidence>
<sequence length="103" mass="11482">YTAKDSSLQSDTVHYKRGVCQQFCLPSHTIDPSDWMEEELAMDGDRTVYPMVIQAVVDEGQEHLGHSHVLLTTFDKVQSSNTAQALVCISMEGNQSAIMLDLH</sequence>
<dbReference type="GO" id="GO:0016567">
    <property type="term" value="P:protein ubiquitination"/>
    <property type="evidence" value="ECO:0007669"/>
    <property type="project" value="UniProtKB-UniRule"/>
</dbReference>
<evidence type="ECO:0000313" key="9">
    <source>
        <dbReference type="EMBL" id="GCB80837.1"/>
    </source>
</evidence>
<comment type="subcellular location">
    <subcellularLocation>
        <location evidence="7">Cytoplasm</location>
    </subcellularLocation>
</comment>
<protein>
    <recommendedName>
        <fullName evidence="7">E3 ubiquitin-protein ligase</fullName>
        <ecNumber evidence="7">2.3.2.27</ecNumber>
    </recommendedName>
    <alternativeName>
        <fullName evidence="7">RING-type E3 ubiquitin transferase</fullName>
    </alternativeName>
</protein>
<feature type="non-terminal residue" evidence="9">
    <location>
        <position position="1"/>
    </location>
</feature>
<gene>
    <name evidence="9" type="ORF">scyTo_0023250</name>
</gene>
<evidence type="ECO:0000256" key="4">
    <source>
        <dbReference type="ARBA" id="ARBA00022771"/>
    </source>
</evidence>
<keyword evidence="4 7" id="KW-0863">Zinc-finger</keyword>
<comment type="function">
    <text evidence="7">E3 ubiquitin ligase.</text>
</comment>
<dbReference type="InterPro" id="IPR045194">
    <property type="entry name" value="MGRN1/RNF157-like"/>
</dbReference>
<keyword evidence="6 7" id="KW-0862">Zinc</keyword>
<keyword evidence="2 7" id="KW-0808">Transferase</keyword>
<keyword evidence="3 7" id="KW-0479">Metal-binding</keyword>
<dbReference type="Pfam" id="PF26192">
    <property type="entry name" value="RNF157-like_N"/>
    <property type="match status" value="1"/>
</dbReference>
<name>A0A401Q669_SCYTO</name>
<dbReference type="EC" id="2.3.2.27" evidence="7"/>
<evidence type="ECO:0000256" key="2">
    <source>
        <dbReference type="ARBA" id="ARBA00022679"/>
    </source>
</evidence>
<evidence type="ECO:0000259" key="8">
    <source>
        <dbReference type="Pfam" id="PF26192"/>
    </source>
</evidence>
<evidence type="ECO:0000256" key="5">
    <source>
        <dbReference type="ARBA" id="ARBA00022786"/>
    </source>
</evidence>
<accession>A0A401Q669</accession>
<dbReference type="EMBL" id="BFAA01027593">
    <property type="protein sequence ID" value="GCB80837.1"/>
    <property type="molecule type" value="Genomic_DNA"/>
</dbReference>
<keyword evidence="5 7" id="KW-0833">Ubl conjugation pathway</keyword>
<dbReference type="PANTHER" id="PTHR22996">
    <property type="entry name" value="MAHOGUNIN"/>
    <property type="match status" value="1"/>
</dbReference>
<keyword evidence="10" id="KW-1185">Reference proteome</keyword>
<comment type="caution">
    <text evidence="9">The sequence shown here is derived from an EMBL/GenBank/DDBJ whole genome shotgun (WGS) entry which is preliminary data.</text>
</comment>
<evidence type="ECO:0000256" key="1">
    <source>
        <dbReference type="ARBA" id="ARBA00000900"/>
    </source>
</evidence>
<reference evidence="9 10" key="1">
    <citation type="journal article" date="2018" name="Nat. Ecol. Evol.">
        <title>Shark genomes provide insights into elasmobranch evolution and the origin of vertebrates.</title>
        <authorList>
            <person name="Hara Y"/>
            <person name="Yamaguchi K"/>
            <person name="Onimaru K"/>
            <person name="Kadota M"/>
            <person name="Koyanagi M"/>
            <person name="Keeley SD"/>
            <person name="Tatsumi K"/>
            <person name="Tanaka K"/>
            <person name="Motone F"/>
            <person name="Kageyama Y"/>
            <person name="Nozu R"/>
            <person name="Adachi N"/>
            <person name="Nishimura O"/>
            <person name="Nakagawa R"/>
            <person name="Tanegashima C"/>
            <person name="Kiyatake I"/>
            <person name="Matsumoto R"/>
            <person name="Murakumo K"/>
            <person name="Nishida K"/>
            <person name="Terakita A"/>
            <person name="Kuratani S"/>
            <person name="Sato K"/>
            <person name="Hyodo S Kuraku.S."/>
        </authorList>
    </citation>
    <scope>NUCLEOTIDE SEQUENCE [LARGE SCALE GENOMIC DNA]</scope>
</reference>
<dbReference type="AlphaFoldDB" id="A0A401Q669"/>
<dbReference type="InterPro" id="IPR058981">
    <property type="entry name" value="MGRN1/RNF157-like_N"/>
</dbReference>
<dbReference type="GO" id="GO:0008270">
    <property type="term" value="F:zinc ion binding"/>
    <property type="evidence" value="ECO:0007669"/>
    <property type="project" value="UniProtKB-KW"/>
</dbReference>
<organism evidence="9 10">
    <name type="scientific">Scyliorhinus torazame</name>
    <name type="common">Cloudy catshark</name>
    <name type="synonym">Catulus torazame</name>
    <dbReference type="NCBI Taxonomy" id="75743"/>
    <lineage>
        <taxon>Eukaryota</taxon>
        <taxon>Metazoa</taxon>
        <taxon>Chordata</taxon>
        <taxon>Craniata</taxon>
        <taxon>Vertebrata</taxon>
        <taxon>Chondrichthyes</taxon>
        <taxon>Elasmobranchii</taxon>
        <taxon>Galeomorphii</taxon>
        <taxon>Galeoidea</taxon>
        <taxon>Carcharhiniformes</taxon>
        <taxon>Scyliorhinidae</taxon>
        <taxon>Scyliorhinus</taxon>
    </lineage>
</organism>
<dbReference type="GO" id="GO:0005737">
    <property type="term" value="C:cytoplasm"/>
    <property type="evidence" value="ECO:0007669"/>
    <property type="project" value="UniProtKB-SubCell"/>
</dbReference>
<keyword evidence="7" id="KW-0963">Cytoplasm</keyword>
<proteinExistence type="predicted"/>